<sequence length="85" mass="8632">MPVALAVVAPVLSVPVAELKPVRVSRAGRECPVCASAPCSSPLDCAAEFSAHVWVACADCAGTGWDSTGMAIWCRVCGGSKIVEG</sequence>
<reference evidence="1 2" key="1">
    <citation type="submission" date="2024-09" db="EMBL/GenBank/DDBJ databases">
        <authorList>
            <person name="Lee S.D."/>
        </authorList>
    </citation>
    <scope>NUCLEOTIDE SEQUENCE [LARGE SCALE GENOMIC DNA]</scope>
    <source>
        <strain evidence="1 2">N8-3</strain>
    </source>
</reference>
<comment type="caution">
    <text evidence="1">The sequence shown here is derived from an EMBL/GenBank/DDBJ whole genome shotgun (WGS) entry which is preliminary data.</text>
</comment>
<dbReference type="InterPro" id="IPR036410">
    <property type="entry name" value="HSP_DnaJ_Cys-rich_dom_sf"/>
</dbReference>
<dbReference type="RefSeq" id="WP_380535246.1">
    <property type="nucleotide sequence ID" value="NZ_JBHFAB010000007.1"/>
</dbReference>
<proteinExistence type="predicted"/>
<organism evidence="1 2">
    <name type="scientific">Streptacidiphilus cavernicola</name>
    <dbReference type="NCBI Taxonomy" id="3342716"/>
    <lineage>
        <taxon>Bacteria</taxon>
        <taxon>Bacillati</taxon>
        <taxon>Actinomycetota</taxon>
        <taxon>Actinomycetes</taxon>
        <taxon>Kitasatosporales</taxon>
        <taxon>Streptomycetaceae</taxon>
        <taxon>Streptacidiphilus</taxon>
    </lineage>
</organism>
<dbReference type="SUPFAM" id="SSF57938">
    <property type="entry name" value="DnaJ/Hsp40 cysteine-rich domain"/>
    <property type="match status" value="1"/>
</dbReference>
<dbReference type="Proteomes" id="UP001592531">
    <property type="component" value="Unassembled WGS sequence"/>
</dbReference>
<accession>A0ABV6VU93</accession>
<evidence type="ECO:0000313" key="1">
    <source>
        <dbReference type="EMBL" id="MFC1417273.1"/>
    </source>
</evidence>
<dbReference type="EMBL" id="JBHFAB010000007">
    <property type="protein sequence ID" value="MFC1417273.1"/>
    <property type="molecule type" value="Genomic_DNA"/>
</dbReference>
<evidence type="ECO:0000313" key="2">
    <source>
        <dbReference type="Proteomes" id="UP001592531"/>
    </source>
</evidence>
<name>A0ABV6VU93_9ACTN</name>
<protein>
    <submittedName>
        <fullName evidence="1">Uncharacterized protein</fullName>
    </submittedName>
</protein>
<gene>
    <name evidence="1" type="ORF">ACEZDE_11525</name>
</gene>
<keyword evidence="2" id="KW-1185">Reference proteome</keyword>